<feature type="region of interest" description="Disordered" evidence="1">
    <location>
        <begin position="1"/>
        <end position="39"/>
    </location>
</feature>
<comment type="caution">
    <text evidence="2">The sequence shown here is derived from an EMBL/GenBank/DDBJ whole genome shotgun (WGS) entry which is preliminary data.</text>
</comment>
<feature type="region of interest" description="Disordered" evidence="1">
    <location>
        <begin position="65"/>
        <end position="85"/>
    </location>
</feature>
<reference evidence="2 3" key="1">
    <citation type="submission" date="2024-02" db="EMBL/GenBank/DDBJ databases">
        <authorList>
            <person name="Vignale AGUSTIN F."/>
            <person name="Sosa J E."/>
            <person name="Modenutti C."/>
        </authorList>
    </citation>
    <scope>NUCLEOTIDE SEQUENCE [LARGE SCALE GENOMIC DNA]</scope>
</reference>
<dbReference type="AlphaFoldDB" id="A0ABC8UFY5"/>
<evidence type="ECO:0000313" key="3">
    <source>
        <dbReference type="Proteomes" id="UP001642360"/>
    </source>
</evidence>
<proteinExistence type="predicted"/>
<name>A0ABC8UFY5_9AQUA</name>
<protein>
    <submittedName>
        <fullName evidence="2">Uncharacterized protein</fullName>
    </submittedName>
</protein>
<gene>
    <name evidence="2" type="ORF">ILEXP_LOCUS49887</name>
</gene>
<accession>A0ABC8UFY5</accession>
<dbReference type="Proteomes" id="UP001642360">
    <property type="component" value="Unassembled WGS sequence"/>
</dbReference>
<organism evidence="2 3">
    <name type="scientific">Ilex paraguariensis</name>
    <name type="common">yerba mate</name>
    <dbReference type="NCBI Taxonomy" id="185542"/>
    <lineage>
        <taxon>Eukaryota</taxon>
        <taxon>Viridiplantae</taxon>
        <taxon>Streptophyta</taxon>
        <taxon>Embryophyta</taxon>
        <taxon>Tracheophyta</taxon>
        <taxon>Spermatophyta</taxon>
        <taxon>Magnoliopsida</taxon>
        <taxon>eudicotyledons</taxon>
        <taxon>Gunneridae</taxon>
        <taxon>Pentapetalae</taxon>
        <taxon>asterids</taxon>
        <taxon>campanulids</taxon>
        <taxon>Aquifoliales</taxon>
        <taxon>Aquifoliaceae</taxon>
        <taxon>Ilex</taxon>
    </lineage>
</organism>
<evidence type="ECO:0000313" key="2">
    <source>
        <dbReference type="EMBL" id="CAK9179941.1"/>
    </source>
</evidence>
<dbReference type="EMBL" id="CAUOFW020007613">
    <property type="protein sequence ID" value="CAK9179941.1"/>
    <property type="molecule type" value="Genomic_DNA"/>
</dbReference>
<sequence length="97" mass="10976">MKRRIRWQREGSGQSSGEAVYTHSDVTGHKPPMQRSHINSKVQGIREWYTATSLMSTKRNLSSTAPITYQPQSTMSSRSFPRPSLNNSVVLPMYTSC</sequence>
<evidence type="ECO:0000256" key="1">
    <source>
        <dbReference type="SAM" id="MobiDB-lite"/>
    </source>
</evidence>
<keyword evidence="3" id="KW-1185">Reference proteome</keyword>